<dbReference type="EMBL" id="DVMU01000119">
    <property type="protein sequence ID" value="HIU33970.1"/>
    <property type="molecule type" value="Genomic_DNA"/>
</dbReference>
<evidence type="ECO:0000256" key="2">
    <source>
        <dbReference type="ARBA" id="ARBA00005099"/>
    </source>
</evidence>
<feature type="domain" description="Aminotransferase class V" evidence="13">
    <location>
        <begin position="4"/>
        <end position="348"/>
    </location>
</feature>
<protein>
    <recommendedName>
        <fullName evidence="11">Phosphoserine aminotransferase</fullName>
        <ecNumber evidence="11">2.6.1.52</ecNumber>
    </recommendedName>
    <alternativeName>
        <fullName evidence="11">Phosphohydroxythreonine aminotransferase</fullName>
        <shortName evidence="11">PSAT</shortName>
    </alternativeName>
</protein>
<feature type="binding site" evidence="11">
    <location>
        <position position="195"/>
    </location>
    <ligand>
        <name>pyridoxal 5'-phosphate</name>
        <dbReference type="ChEBI" id="CHEBI:597326"/>
    </ligand>
</feature>
<evidence type="ECO:0000256" key="5">
    <source>
        <dbReference type="ARBA" id="ARBA00022605"/>
    </source>
</evidence>
<feature type="binding site" evidence="11">
    <location>
        <position position="102"/>
    </location>
    <ligand>
        <name>pyridoxal 5'-phosphate</name>
        <dbReference type="ChEBI" id="CHEBI:597326"/>
    </ligand>
</feature>
<feature type="binding site" evidence="11">
    <location>
        <position position="42"/>
    </location>
    <ligand>
        <name>L-glutamate</name>
        <dbReference type="ChEBI" id="CHEBI:29985"/>
    </ligand>
</feature>
<keyword evidence="11" id="KW-0963">Cytoplasm</keyword>
<evidence type="ECO:0000256" key="4">
    <source>
        <dbReference type="ARBA" id="ARBA00022576"/>
    </source>
</evidence>
<evidence type="ECO:0000256" key="11">
    <source>
        <dbReference type="HAMAP-Rule" id="MF_00160"/>
    </source>
</evidence>
<dbReference type="Gene3D" id="3.40.640.10">
    <property type="entry name" value="Type I PLP-dependent aspartate aminotransferase-like (Major domain)"/>
    <property type="match status" value="1"/>
</dbReference>
<dbReference type="SUPFAM" id="SSF53383">
    <property type="entry name" value="PLP-dependent transferases"/>
    <property type="match status" value="1"/>
</dbReference>
<dbReference type="InterPro" id="IPR022278">
    <property type="entry name" value="Pser_aminoTfrase"/>
</dbReference>
<dbReference type="GO" id="GO:0005737">
    <property type="term" value="C:cytoplasm"/>
    <property type="evidence" value="ECO:0007669"/>
    <property type="project" value="UniProtKB-SubCell"/>
</dbReference>
<dbReference type="NCBIfam" id="TIGR01364">
    <property type="entry name" value="serC_1"/>
    <property type="match status" value="1"/>
</dbReference>
<dbReference type="GO" id="GO:0006564">
    <property type="term" value="P:L-serine biosynthetic process"/>
    <property type="evidence" value="ECO:0007669"/>
    <property type="project" value="UniProtKB-UniRule"/>
</dbReference>
<keyword evidence="5 11" id="KW-0028">Amino-acid biosynthesis</keyword>
<dbReference type="HAMAP" id="MF_00160">
    <property type="entry name" value="SerC_aminotrans_5"/>
    <property type="match status" value="1"/>
</dbReference>
<evidence type="ECO:0000259" key="13">
    <source>
        <dbReference type="Pfam" id="PF00266"/>
    </source>
</evidence>
<dbReference type="GO" id="GO:0030170">
    <property type="term" value="F:pyridoxal phosphate binding"/>
    <property type="evidence" value="ECO:0007669"/>
    <property type="project" value="UniProtKB-UniRule"/>
</dbReference>
<comment type="subcellular location">
    <subcellularLocation>
        <location evidence="11">Cytoplasm</location>
    </subcellularLocation>
</comment>
<dbReference type="InterPro" id="IPR000192">
    <property type="entry name" value="Aminotrans_V_dom"/>
</dbReference>
<evidence type="ECO:0000256" key="8">
    <source>
        <dbReference type="ARBA" id="ARBA00023299"/>
    </source>
</evidence>
<organism evidence="14 15">
    <name type="scientific">Candidatus Pullichristensenella excrementigallinarum</name>
    <dbReference type="NCBI Taxonomy" id="2840907"/>
    <lineage>
        <taxon>Bacteria</taxon>
        <taxon>Bacillati</taxon>
        <taxon>Bacillota</taxon>
        <taxon>Clostridia</taxon>
        <taxon>Candidatus Pullichristensenella</taxon>
    </lineage>
</organism>
<feature type="binding site" evidence="11">
    <location>
        <position position="172"/>
    </location>
    <ligand>
        <name>pyridoxal 5'-phosphate</name>
        <dbReference type="ChEBI" id="CHEBI:597326"/>
    </ligand>
</feature>
<accession>A0A9D1LC11</accession>
<dbReference type="PANTHER" id="PTHR43247">
    <property type="entry name" value="PHOSPHOSERINE AMINOTRANSFERASE"/>
    <property type="match status" value="1"/>
</dbReference>
<feature type="binding site" evidence="11">
    <location>
        <position position="152"/>
    </location>
    <ligand>
        <name>pyridoxal 5'-phosphate</name>
        <dbReference type="ChEBI" id="CHEBI:597326"/>
    </ligand>
</feature>
<dbReference type="Gene3D" id="3.90.1150.10">
    <property type="entry name" value="Aspartate Aminotransferase, domain 1"/>
    <property type="match status" value="1"/>
</dbReference>
<evidence type="ECO:0000313" key="15">
    <source>
        <dbReference type="Proteomes" id="UP000824072"/>
    </source>
</evidence>
<gene>
    <name evidence="11 14" type="primary">serC</name>
    <name evidence="14" type="ORF">IAB02_05350</name>
</gene>
<dbReference type="PROSITE" id="PS00595">
    <property type="entry name" value="AA_TRANSFER_CLASS_5"/>
    <property type="match status" value="1"/>
</dbReference>
<dbReference type="InterPro" id="IPR020578">
    <property type="entry name" value="Aminotrans_V_PyrdxlP_BS"/>
</dbReference>
<sequence length="359" mass="39573">MERVYNFAAGPSTMPVEALETAAREMLSFGESGMSVMEMSHRSKAYQEIFSETEALVRDLMHIPESYAVLFLQGGATGQFAAVAMNLLTGSGKADYVDTGVFAHNALVEAGKYGTARTVASSREEGYRRIPALSREMFDPEADYCYITTNNTIYGTRYSQIPDTGAVPLVADMSSNILSQPYDVEKFGAIFAGAQKNIGPAGFALVVVRRDLLGRQMACTPQILNWKLMDEKGSMLNTPPTYAIYMAGLCMKWLKKQGGVEGIYPVNCEKAQILYDYLDQSKLFKAVADKDSRSIMNVTFRTGNEDLDAEFVKAATKQGLVSLKGHRSTGGMRASIYNAMPIEGVRALRDFMNKFEMEH</sequence>
<evidence type="ECO:0000313" key="14">
    <source>
        <dbReference type="EMBL" id="HIU33970.1"/>
    </source>
</evidence>
<evidence type="ECO:0000256" key="12">
    <source>
        <dbReference type="RuleBase" id="RU004505"/>
    </source>
</evidence>
<comment type="caution">
    <text evidence="14">The sequence shown here is derived from an EMBL/GenBank/DDBJ whole genome shotgun (WGS) entry which is preliminary data.</text>
</comment>
<comment type="similarity">
    <text evidence="3 11">Belongs to the class-V pyridoxal-phosphate-dependent aminotransferase family. SerC subfamily.</text>
</comment>
<comment type="subunit">
    <text evidence="11">Homodimer.</text>
</comment>
<evidence type="ECO:0000256" key="6">
    <source>
        <dbReference type="ARBA" id="ARBA00022679"/>
    </source>
</evidence>
<comment type="catalytic activity">
    <reaction evidence="9 11">
        <text>4-(phosphooxy)-L-threonine + 2-oxoglutarate = (R)-3-hydroxy-2-oxo-4-phosphooxybutanoate + L-glutamate</text>
        <dbReference type="Rhea" id="RHEA:16573"/>
        <dbReference type="ChEBI" id="CHEBI:16810"/>
        <dbReference type="ChEBI" id="CHEBI:29985"/>
        <dbReference type="ChEBI" id="CHEBI:58452"/>
        <dbReference type="ChEBI" id="CHEBI:58538"/>
        <dbReference type="EC" id="2.6.1.52"/>
    </reaction>
</comment>
<name>A0A9D1LC11_9FIRM</name>
<dbReference type="EC" id="2.6.1.52" evidence="11"/>
<evidence type="ECO:0000256" key="1">
    <source>
        <dbReference type="ARBA" id="ARBA00003483"/>
    </source>
</evidence>
<reference evidence="14" key="2">
    <citation type="journal article" date="2021" name="PeerJ">
        <title>Extensive microbial diversity within the chicken gut microbiome revealed by metagenomics and culture.</title>
        <authorList>
            <person name="Gilroy R."/>
            <person name="Ravi A."/>
            <person name="Getino M."/>
            <person name="Pursley I."/>
            <person name="Horton D.L."/>
            <person name="Alikhan N.F."/>
            <person name="Baker D."/>
            <person name="Gharbi K."/>
            <person name="Hall N."/>
            <person name="Watson M."/>
            <person name="Adriaenssens E.M."/>
            <person name="Foster-Nyarko E."/>
            <person name="Jarju S."/>
            <person name="Secka A."/>
            <person name="Antonio M."/>
            <person name="Oren A."/>
            <person name="Chaudhuri R.R."/>
            <person name="La Ragione R."/>
            <person name="Hildebrand F."/>
            <person name="Pallen M.J."/>
        </authorList>
    </citation>
    <scope>NUCLEOTIDE SEQUENCE</scope>
    <source>
        <strain evidence="14">ChiHcec3-11533</strain>
    </source>
</reference>
<dbReference type="PANTHER" id="PTHR43247:SF1">
    <property type="entry name" value="PHOSPHOSERINE AMINOTRANSFERASE"/>
    <property type="match status" value="1"/>
</dbReference>
<evidence type="ECO:0000256" key="10">
    <source>
        <dbReference type="ARBA" id="ARBA00049007"/>
    </source>
</evidence>
<dbReference type="FunFam" id="3.40.640.10:FF:000010">
    <property type="entry name" value="Phosphoserine aminotransferase"/>
    <property type="match status" value="1"/>
</dbReference>
<feature type="modified residue" description="N6-(pyridoxal phosphate)lysine" evidence="11">
    <location>
        <position position="196"/>
    </location>
</feature>
<keyword evidence="6 11" id="KW-0808">Transferase</keyword>
<comment type="caution">
    <text evidence="11">Lacks conserved residue(s) required for the propagation of feature annotation.</text>
</comment>
<proteinExistence type="inferred from homology"/>
<dbReference type="InterPro" id="IPR015424">
    <property type="entry name" value="PyrdxlP-dep_Trfase"/>
</dbReference>
<comment type="pathway">
    <text evidence="2 11 12">Amino-acid biosynthesis; L-serine biosynthesis; L-serine from 3-phospho-D-glycerate: step 2/3.</text>
</comment>
<feature type="binding site" evidence="11">
    <location>
        <begin position="237"/>
        <end position="238"/>
    </location>
    <ligand>
        <name>pyridoxal 5'-phosphate</name>
        <dbReference type="ChEBI" id="CHEBI:597326"/>
    </ligand>
</feature>
<keyword evidence="7 11" id="KW-0663">Pyridoxal phosphate</keyword>
<comment type="catalytic activity">
    <reaction evidence="10 11 12">
        <text>O-phospho-L-serine + 2-oxoglutarate = 3-phosphooxypyruvate + L-glutamate</text>
        <dbReference type="Rhea" id="RHEA:14329"/>
        <dbReference type="ChEBI" id="CHEBI:16810"/>
        <dbReference type="ChEBI" id="CHEBI:18110"/>
        <dbReference type="ChEBI" id="CHEBI:29985"/>
        <dbReference type="ChEBI" id="CHEBI:57524"/>
        <dbReference type="EC" id="2.6.1.52"/>
    </reaction>
</comment>
<keyword evidence="8 11" id="KW-0718">Serine biosynthesis</keyword>
<comment type="function">
    <text evidence="1 11">Catalyzes the reversible conversion of 3-phosphohydroxypyruvate to phosphoserine and of 3-hydroxy-2-oxo-4-phosphonooxybutanoate to phosphohydroxythreonine.</text>
</comment>
<dbReference type="InterPro" id="IPR015421">
    <property type="entry name" value="PyrdxlP-dep_Trfase_major"/>
</dbReference>
<dbReference type="NCBIfam" id="NF003764">
    <property type="entry name" value="PRK05355.1"/>
    <property type="match status" value="1"/>
</dbReference>
<evidence type="ECO:0000256" key="3">
    <source>
        <dbReference type="ARBA" id="ARBA00006904"/>
    </source>
</evidence>
<evidence type="ECO:0000256" key="7">
    <source>
        <dbReference type="ARBA" id="ARBA00022898"/>
    </source>
</evidence>
<dbReference type="AlphaFoldDB" id="A0A9D1LC11"/>
<dbReference type="PIRSF" id="PIRSF000525">
    <property type="entry name" value="SerC"/>
    <property type="match status" value="1"/>
</dbReference>
<reference evidence="14" key="1">
    <citation type="submission" date="2020-10" db="EMBL/GenBank/DDBJ databases">
        <authorList>
            <person name="Gilroy R."/>
        </authorList>
    </citation>
    <scope>NUCLEOTIDE SEQUENCE</scope>
    <source>
        <strain evidence="14">ChiHcec3-11533</strain>
    </source>
</reference>
<keyword evidence="4 11" id="KW-0032">Aminotransferase</keyword>
<feature type="binding site" evidence="11">
    <location>
        <begin position="76"/>
        <end position="77"/>
    </location>
    <ligand>
        <name>pyridoxal 5'-phosphate</name>
        <dbReference type="ChEBI" id="CHEBI:597326"/>
    </ligand>
</feature>
<evidence type="ECO:0000256" key="9">
    <source>
        <dbReference type="ARBA" id="ARBA00047630"/>
    </source>
</evidence>
<dbReference type="InterPro" id="IPR015422">
    <property type="entry name" value="PyrdxlP-dep_Trfase_small"/>
</dbReference>
<comment type="cofactor">
    <cofactor evidence="11">
        <name>pyridoxal 5'-phosphate</name>
        <dbReference type="ChEBI" id="CHEBI:597326"/>
    </cofactor>
    <text evidence="11">Binds 1 pyridoxal phosphate per subunit.</text>
</comment>
<dbReference type="Proteomes" id="UP000824072">
    <property type="component" value="Unassembled WGS sequence"/>
</dbReference>
<dbReference type="FunFam" id="3.90.1150.10:FF:000006">
    <property type="entry name" value="Phosphoserine aminotransferase"/>
    <property type="match status" value="1"/>
</dbReference>
<dbReference type="GO" id="GO:0004648">
    <property type="term" value="F:O-phospho-L-serine:2-oxoglutarate aminotransferase activity"/>
    <property type="evidence" value="ECO:0007669"/>
    <property type="project" value="UniProtKB-UniRule"/>
</dbReference>
<dbReference type="Pfam" id="PF00266">
    <property type="entry name" value="Aminotran_5"/>
    <property type="match status" value="1"/>
</dbReference>